<keyword evidence="3" id="KW-0503">Monooxygenase</keyword>
<evidence type="ECO:0000313" key="4">
    <source>
        <dbReference type="Proteomes" id="UP000503251"/>
    </source>
</evidence>
<dbReference type="InterPro" id="IPR002938">
    <property type="entry name" value="FAD-bd"/>
</dbReference>
<dbReference type="Gene3D" id="3.50.50.60">
    <property type="entry name" value="FAD/NAD(P)-binding domain"/>
    <property type="match status" value="1"/>
</dbReference>
<keyword evidence="1" id="KW-0812">Transmembrane</keyword>
<dbReference type="Pfam" id="PF01494">
    <property type="entry name" value="FAD_binding_3"/>
    <property type="match status" value="1"/>
</dbReference>
<dbReference type="EMBL" id="CP039543">
    <property type="protein sequence ID" value="QJT10476.1"/>
    <property type="molecule type" value="Genomic_DNA"/>
</dbReference>
<dbReference type="PANTHER" id="PTHR46865">
    <property type="entry name" value="OXIDOREDUCTASE-RELATED"/>
    <property type="match status" value="1"/>
</dbReference>
<dbReference type="SUPFAM" id="SSF51905">
    <property type="entry name" value="FAD/NAD(P)-binding domain"/>
    <property type="match status" value="1"/>
</dbReference>
<evidence type="ECO:0000259" key="2">
    <source>
        <dbReference type="Pfam" id="PF01494"/>
    </source>
</evidence>
<dbReference type="InterPro" id="IPR036188">
    <property type="entry name" value="FAD/NAD-bd_sf"/>
</dbReference>
<gene>
    <name evidence="3" type="ORF">E8L03_16760</name>
</gene>
<protein>
    <submittedName>
        <fullName evidence="3">FAD-dependent monooxygenase</fullName>
    </submittedName>
</protein>
<proteinExistence type="predicted"/>
<feature type="transmembrane region" description="Helical" evidence="1">
    <location>
        <begin position="21"/>
        <end position="41"/>
    </location>
</feature>
<sequence>MDSNSTGGTTAERIERQLAGARLRVLIIGAGIAGATLGALLRRRGEPAAIIERSDGEEDGGYMLGLMPLGGRVLNGLGLAQEYEAGSLPVRFYILHDRHGQKIRRYPLAPLVDRFGSWRGIERGVLLRMLRQAAGPIEYGTVVEAIDEDAEGATATFHDGSKATFDLIVGADGIHSATRGLILAQDEVEDFDTGWGGFVVWSTLDPQEADTYRELWSAGWGVGIYPVPGRCGIFLAGLHQELKEREAQEYGDTIEKRLPAGPFRNAVANRDRSTPAFYWKMADCRARTWSRGRTLLLGDAAAAFLPTAGVGASAAMDSAAALADELSRADVGHMDYALQLYEKRQRRRVELAQKNSRNLARYMFVNSGPMAWARDQFMRFYSLERLMRDISKVMEGE</sequence>
<reference evidence="3 4" key="1">
    <citation type="submission" date="2019-04" db="EMBL/GenBank/DDBJ databases">
        <title>Isolation and culture of sulfate reducing bacteria from the cold seep of the South China Sea.</title>
        <authorList>
            <person name="Sun C."/>
            <person name="Liu R."/>
        </authorList>
    </citation>
    <scope>NUCLEOTIDE SEQUENCE [LARGE SCALE GENOMIC DNA]</scope>
    <source>
        <strain evidence="3 4">CS1</strain>
    </source>
</reference>
<organism evidence="3 4">
    <name type="scientific">Oceanidesulfovibrio marinus</name>
    <dbReference type="NCBI Taxonomy" id="370038"/>
    <lineage>
        <taxon>Bacteria</taxon>
        <taxon>Pseudomonadati</taxon>
        <taxon>Thermodesulfobacteriota</taxon>
        <taxon>Desulfovibrionia</taxon>
        <taxon>Desulfovibrionales</taxon>
        <taxon>Desulfovibrionaceae</taxon>
        <taxon>Oceanidesulfovibrio</taxon>
    </lineage>
</organism>
<dbReference type="RefSeq" id="WP_171267987.1">
    <property type="nucleotide sequence ID" value="NZ_CP039543.1"/>
</dbReference>
<name>A0ABX6NJT2_9BACT</name>
<dbReference type="GO" id="GO:0004497">
    <property type="term" value="F:monooxygenase activity"/>
    <property type="evidence" value="ECO:0007669"/>
    <property type="project" value="UniProtKB-KW"/>
</dbReference>
<dbReference type="PRINTS" id="PR00420">
    <property type="entry name" value="RNGMNOXGNASE"/>
</dbReference>
<evidence type="ECO:0000256" key="1">
    <source>
        <dbReference type="SAM" id="Phobius"/>
    </source>
</evidence>
<accession>A0ABX6NJT2</accession>
<keyword evidence="3" id="KW-0560">Oxidoreductase</keyword>
<keyword evidence="1" id="KW-1133">Transmembrane helix</keyword>
<keyword evidence="4" id="KW-1185">Reference proteome</keyword>
<keyword evidence="1" id="KW-0472">Membrane</keyword>
<dbReference type="Proteomes" id="UP000503251">
    <property type="component" value="Chromosome"/>
</dbReference>
<dbReference type="InterPro" id="IPR051704">
    <property type="entry name" value="FAD_aromatic-hydroxylase"/>
</dbReference>
<evidence type="ECO:0000313" key="3">
    <source>
        <dbReference type="EMBL" id="QJT10476.1"/>
    </source>
</evidence>
<feature type="domain" description="FAD-binding" evidence="2">
    <location>
        <begin position="23"/>
        <end position="350"/>
    </location>
</feature>